<keyword evidence="3" id="KW-1185">Reference proteome</keyword>
<sequence>MIDKLRLLALKVQWFKGVALVIGLAALVLIAYILIADAGSNRYDYLHIPSVITLLWSGVIYWLLYTFPGVPDKPGKETGFFKRFVVNGKRFLYFVLAIIAFATTAGILVVTVRGLSVWLQSYG</sequence>
<organism evidence="2 3">
    <name type="scientific">Thalassomonas haliotis</name>
    <dbReference type="NCBI Taxonomy" id="485448"/>
    <lineage>
        <taxon>Bacteria</taxon>
        <taxon>Pseudomonadati</taxon>
        <taxon>Pseudomonadota</taxon>
        <taxon>Gammaproteobacteria</taxon>
        <taxon>Alteromonadales</taxon>
        <taxon>Colwelliaceae</taxon>
        <taxon>Thalassomonas</taxon>
    </lineage>
</organism>
<keyword evidence="1" id="KW-0472">Membrane</keyword>
<feature type="transmembrane region" description="Helical" evidence="1">
    <location>
        <begin position="91"/>
        <end position="112"/>
    </location>
</feature>
<protein>
    <submittedName>
        <fullName evidence="2">Uncharacterized protein</fullName>
    </submittedName>
</protein>
<reference evidence="2 3" key="1">
    <citation type="journal article" date="2022" name="Mar. Drugs">
        <title>Bioassay-Guided Fractionation Leads to the Detection of Cholic Acid Generated by the Rare Thalassomonas sp.</title>
        <authorList>
            <person name="Pheiffer F."/>
            <person name="Schneider Y.K."/>
            <person name="Hansen E.H."/>
            <person name="Andersen J.H."/>
            <person name="Isaksson J."/>
            <person name="Busche T."/>
            <person name="R C."/>
            <person name="Kalinowski J."/>
            <person name="Zyl L.V."/>
            <person name="Trindade M."/>
        </authorList>
    </citation>
    <scope>NUCLEOTIDE SEQUENCE [LARGE SCALE GENOMIC DNA]</scope>
    <source>
        <strain evidence="2 3">A5K-61T</strain>
    </source>
</reference>
<keyword evidence="1" id="KW-1133">Transmembrane helix</keyword>
<accession>A0ABY7VJP8</accession>
<feature type="transmembrane region" description="Helical" evidence="1">
    <location>
        <begin position="47"/>
        <end position="70"/>
    </location>
</feature>
<feature type="transmembrane region" description="Helical" evidence="1">
    <location>
        <begin position="12"/>
        <end position="35"/>
    </location>
</feature>
<evidence type="ECO:0000256" key="1">
    <source>
        <dbReference type="SAM" id="Phobius"/>
    </source>
</evidence>
<evidence type="ECO:0000313" key="2">
    <source>
        <dbReference type="EMBL" id="WDE13954.1"/>
    </source>
</evidence>
<name>A0ABY7VJP8_9GAMM</name>
<keyword evidence="1" id="KW-0812">Transmembrane</keyword>
<gene>
    <name evidence="2" type="ORF">H3N35_11200</name>
</gene>
<evidence type="ECO:0000313" key="3">
    <source>
        <dbReference type="Proteomes" id="UP001215231"/>
    </source>
</evidence>
<dbReference type="EMBL" id="CP059693">
    <property type="protein sequence ID" value="WDE13954.1"/>
    <property type="molecule type" value="Genomic_DNA"/>
</dbReference>
<proteinExistence type="predicted"/>
<dbReference type="RefSeq" id="WP_274054408.1">
    <property type="nucleotide sequence ID" value="NZ_CP059693.1"/>
</dbReference>
<dbReference type="Proteomes" id="UP001215231">
    <property type="component" value="Chromosome"/>
</dbReference>